<proteinExistence type="predicted"/>
<dbReference type="Proteomes" id="UP000254603">
    <property type="component" value="Unassembled WGS sequence"/>
</dbReference>
<name>A0A378XDL0_9BURK</name>
<dbReference type="AlphaFoldDB" id="A0A378XDL0"/>
<dbReference type="EMBL" id="UGSB01000001">
    <property type="protein sequence ID" value="SUA50867.1"/>
    <property type="molecule type" value="Genomic_DNA"/>
</dbReference>
<protein>
    <submittedName>
        <fullName evidence="1">Uncharacterized protein</fullName>
    </submittedName>
</protein>
<organism evidence="1 2">
    <name type="scientific">Oligella ureolytica</name>
    <dbReference type="NCBI Taxonomy" id="90244"/>
    <lineage>
        <taxon>Bacteria</taxon>
        <taxon>Pseudomonadati</taxon>
        <taxon>Pseudomonadota</taxon>
        <taxon>Betaproteobacteria</taxon>
        <taxon>Burkholderiales</taxon>
        <taxon>Alcaligenaceae</taxon>
        <taxon>Oligella</taxon>
    </lineage>
</organism>
<reference evidence="1 2" key="1">
    <citation type="submission" date="2018-06" db="EMBL/GenBank/DDBJ databases">
        <authorList>
            <consortium name="Pathogen Informatics"/>
            <person name="Doyle S."/>
        </authorList>
    </citation>
    <scope>NUCLEOTIDE SEQUENCE [LARGE SCALE GENOMIC DNA]</scope>
    <source>
        <strain evidence="1 2">NCTC11997</strain>
    </source>
</reference>
<sequence>MRGDSYSLNQAMRDMPEHQTFIEAIKDKTGAYAIHGLAPALAHKYADMMRAVVQMSSIPFDRDATCAKLVKNSGSKRSGSKTNRLP</sequence>
<evidence type="ECO:0000313" key="1">
    <source>
        <dbReference type="EMBL" id="SUA50867.1"/>
    </source>
</evidence>
<gene>
    <name evidence="1" type="ORF">NCTC11997_00399</name>
</gene>
<evidence type="ECO:0000313" key="2">
    <source>
        <dbReference type="Proteomes" id="UP000254603"/>
    </source>
</evidence>
<accession>A0A378XDL0</accession>